<comment type="caution">
    <text evidence="4">The sequence shown here is derived from an EMBL/GenBank/DDBJ whole genome shotgun (WGS) entry which is preliminary data.</text>
</comment>
<dbReference type="Proteomes" id="UP000195221">
    <property type="component" value="Unassembled WGS sequence"/>
</dbReference>
<dbReference type="InterPro" id="IPR008928">
    <property type="entry name" value="6-hairpin_glycosidase_sf"/>
</dbReference>
<dbReference type="PANTHER" id="PTHR11051:SF8">
    <property type="entry name" value="PROTEIN-GLUCOSYLGALACTOSYLHYDROXYLYSINE GLUCOSIDASE"/>
    <property type="match status" value="1"/>
</dbReference>
<dbReference type="Gene3D" id="3.40.50.1000">
    <property type="entry name" value="HAD superfamily/HAD-like"/>
    <property type="match status" value="1"/>
</dbReference>
<dbReference type="Gene3D" id="1.10.150.240">
    <property type="entry name" value="Putative phosphatase, domain 2"/>
    <property type="match status" value="1"/>
</dbReference>
<dbReference type="Pfam" id="PF03636">
    <property type="entry name" value="Glyco_hydro_65N"/>
    <property type="match status" value="1"/>
</dbReference>
<dbReference type="GO" id="GO:0030246">
    <property type="term" value="F:carbohydrate binding"/>
    <property type="evidence" value="ECO:0007669"/>
    <property type="project" value="InterPro"/>
</dbReference>
<feature type="domain" description="Glycoside hydrolase family 65 C-terminal" evidence="2">
    <location>
        <begin position="984"/>
        <end position="1046"/>
    </location>
</feature>
<dbReference type="Gene3D" id="1.50.10.10">
    <property type="match status" value="1"/>
</dbReference>
<evidence type="ECO:0000259" key="3">
    <source>
        <dbReference type="Pfam" id="PF03636"/>
    </source>
</evidence>
<name>A0A242MLP4_CABSO</name>
<evidence type="ECO:0000313" key="4">
    <source>
        <dbReference type="EMBL" id="OTP72121.1"/>
    </source>
</evidence>
<dbReference type="InterPro" id="IPR023198">
    <property type="entry name" value="PGP-like_dom2"/>
</dbReference>
<dbReference type="Gene3D" id="2.60.420.10">
    <property type="entry name" value="Maltose phosphorylase, domain 3"/>
    <property type="match status" value="1"/>
</dbReference>
<dbReference type="Pfam" id="PF03633">
    <property type="entry name" value="Glyco_hydro_65C"/>
    <property type="match status" value="1"/>
</dbReference>
<protein>
    <submittedName>
        <fullName evidence="4">Trehalose-6-phosphate phosphatase</fullName>
    </submittedName>
</protein>
<dbReference type="Pfam" id="PF03632">
    <property type="entry name" value="Glyco_hydro_65m"/>
    <property type="match status" value="1"/>
</dbReference>
<evidence type="ECO:0000259" key="1">
    <source>
        <dbReference type="Pfam" id="PF03632"/>
    </source>
</evidence>
<feature type="domain" description="Glycoside hydrolase family 65 central catalytic" evidence="1">
    <location>
        <begin position="577"/>
        <end position="973"/>
    </location>
</feature>
<dbReference type="FunFam" id="1.50.10.10:FF:000053">
    <property type="entry name" value="Putative glycosyl hydrolase"/>
    <property type="match status" value="1"/>
</dbReference>
<dbReference type="RefSeq" id="WP_075357715.1">
    <property type="nucleotide sequence ID" value="NZ_MSRG01000014.1"/>
</dbReference>
<proteinExistence type="predicted"/>
<dbReference type="Gene3D" id="2.70.98.40">
    <property type="entry name" value="Glycoside hydrolase, family 65, N-terminal domain"/>
    <property type="match status" value="1"/>
</dbReference>
<dbReference type="PANTHER" id="PTHR11051">
    <property type="entry name" value="GLYCOSYL HYDROLASE-RELATED"/>
    <property type="match status" value="1"/>
</dbReference>
<dbReference type="InterPro" id="IPR023214">
    <property type="entry name" value="HAD_sf"/>
</dbReference>
<dbReference type="SUPFAM" id="SSF74650">
    <property type="entry name" value="Galactose mutarotase-like"/>
    <property type="match status" value="1"/>
</dbReference>
<dbReference type="GO" id="GO:0004553">
    <property type="term" value="F:hydrolase activity, hydrolyzing O-glycosyl compounds"/>
    <property type="evidence" value="ECO:0007669"/>
    <property type="project" value="TreeGrafter"/>
</dbReference>
<dbReference type="InterPro" id="IPR005195">
    <property type="entry name" value="Glyco_hydro_65_M"/>
</dbReference>
<dbReference type="SUPFAM" id="SSF56784">
    <property type="entry name" value="HAD-like"/>
    <property type="match status" value="1"/>
</dbReference>
<evidence type="ECO:0000313" key="5">
    <source>
        <dbReference type="Proteomes" id="UP000195221"/>
    </source>
</evidence>
<reference evidence="4 5" key="1">
    <citation type="submission" date="2017-03" db="EMBL/GenBank/DDBJ databases">
        <title>Genome analysis of strain PAMC 26577.</title>
        <authorList>
            <person name="Oh H.-M."/>
            <person name="Yang J.-A."/>
        </authorList>
    </citation>
    <scope>NUCLEOTIDE SEQUENCE [LARGE SCALE GENOMIC DNA]</scope>
    <source>
        <strain evidence="4 5">PAMC 26577</strain>
    </source>
</reference>
<dbReference type="InterPro" id="IPR005196">
    <property type="entry name" value="Glyco_hydro_65_N"/>
</dbReference>
<dbReference type="Pfam" id="PF00702">
    <property type="entry name" value="Hydrolase"/>
    <property type="match status" value="1"/>
</dbReference>
<dbReference type="EMBL" id="NBTZ01000095">
    <property type="protein sequence ID" value="OTP72121.1"/>
    <property type="molecule type" value="Genomic_DNA"/>
</dbReference>
<evidence type="ECO:0000259" key="2">
    <source>
        <dbReference type="Pfam" id="PF03633"/>
    </source>
</evidence>
<dbReference type="GO" id="GO:0005975">
    <property type="term" value="P:carbohydrate metabolic process"/>
    <property type="evidence" value="ECO:0007669"/>
    <property type="project" value="InterPro"/>
</dbReference>
<feature type="domain" description="Glycoside hydrolase family 65 N-terminal" evidence="3">
    <location>
        <begin position="263"/>
        <end position="518"/>
    </location>
</feature>
<sequence length="1070" mass="119517">MISYPVVTLSPRDYDAVLFDLDGVLAKTANLHACARKQLLGNLLQQHDVQTGTPSVPFNVDADYARYADGKSRYDGVAAFLAAHEIHLPVGSRDDEPEVQSQHSLGKLEREYFLQSLKADGVELYDASIQLVRKLRALNIRTGAVSFVGNCADVLEATGIAQLFDTAMDWLDVDGGSSDAEPQSDVWRDAVQRLGADISRVAVISQWVAGIEADHADRFGCVIGVDRGGRTQELRDAGADVVVTDSSQVQATAEPPPEWSLVFTGFEPAHEGVRETLCTLGNGYFATRAAAPWSIADEVHYPGTYLACGYNRLHTNIAGRVVENEDLVNLPNWLQLKLRIGTGDWFDMQAVTLSSYRQELDLRRGMLLRSISFEDGKGRHSTLSERRFVSMRDTHLGALELTLTSHDWSAPVTVCSGIDAGIVNSGAKLYRKFNNKHIEPLAAQVIGADGVVMNVRTNQSHVNVAQAARTQAMHNGKLLDLPRDVIEEPGYIGQEICMDLARGESLVINKIAALYSSRDPAISECALEARKAISRAGSFDELEAGHALTWKHLWRRFDVLIEPVDPRFKLNVSMLLRLNMFHLLQAVSPNSIGRDIGVPARGWTGEGYQGHIFWDELFILPFFNYRLPEITRSLLMYRYRRLGEARAAAAAAGYAGAMFPWQSGSDGSEETQTFNLNPRSQHWVPDNSYLQRHVSSAIAHNVWQYFQVTHDVEFLYSYGAEMILDIARFWSSIAKFNQERGRFEIHGVLGPDEFHDGYPESTTPGVNNNAYTNVMAVWVLCRARDVLDLLPEMRRAELTINLDLTAGEIARWDDISRRMYIPFQDEGIISQFEGYEKLTELDWDAYRARYSNIQRLDLILEGESDSANRYKLSKQPDTLMLFYLFSAEEVTDLFQRMGYTFQSAAIPQNVDYYTNRSSDGSTLSRVVNAWVLARSDRPRSMRFFAQALQSDVADIQDGTTAEGVHLGAMAGTVDIVQRVWTGIEIKDDVLRFNPQLPHDIEHLELRIRYRGHSIALRLDHDTLTLHAHAGAAAPISFLVGAQTYELKSGSTRVVPLTTQATERTMQEAGA</sequence>
<dbReference type="InterPro" id="IPR036412">
    <property type="entry name" value="HAD-like_sf"/>
</dbReference>
<dbReference type="SUPFAM" id="SSF48208">
    <property type="entry name" value="Six-hairpin glycosidases"/>
    <property type="match status" value="1"/>
</dbReference>
<dbReference type="InterPro" id="IPR037018">
    <property type="entry name" value="GH65_N"/>
</dbReference>
<accession>A0A242MLP4</accession>
<dbReference type="InterPro" id="IPR005194">
    <property type="entry name" value="Glyco_hydro_65_C"/>
</dbReference>
<gene>
    <name evidence="4" type="ORF">PAMC26577_21745</name>
</gene>
<organism evidence="4 5">
    <name type="scientific">Caballeronia sordidicola</name>
    <name type="common">Burkholderia sordidicola</name>
    <dbReference type="NCBI Taxonomy" id="196367"/>
    <lineage>
        <taxon>Bacteria</taxon>
        <taxon>Pseudomonadati</taxon>
        <taxon>Pseudomonadota</taxon>
        <taxon>Betaproteobacteria</taxon>
        <taxon>Burkholderiales</taxon>
        <taxon>Burkholderiaceae</taxon>
        <taxon>Caballeronia</taxon>
    </lineage>
</organism>
<dbReference type="InterPro" id="IPR012341">
    <property type="entry name" value="6hp_glycosidase-like_sf"/>
</dbReference>
<dbReference type="GO" id="GO:0016757">
    <property type="term" value="F:glycosyltransferase activity"/>
    <property type="evidence" value="ECO:0007669"/>
    <property type="project" value="UniProtKB-ARBA"/>
</dbReference>
<dbReference type="InterPro" id="IPR011013">
    <property type="entry name" value="Gal_mutarotase_sf_dom"/>
</dbReference>
<dbReference type="AlphaFoldDB" id="A0A242MLP4"/>